<sequence length="146" mass="15966">MSVVEREKLLLVREHGISSSATYNLINFLNGMIGPGCFSVAMAFKQGGLWELFVAEHHWKDLPWVTSFDGVVASAGSLLYSFEGQAMVLPLENKLRHPQDMLGWTGVLSTVLWAIAIPNLNEIIPFVGITAGMLLSLIIPSAIDLI</sequence>
<evidence type="ECO:0000256" key="1">
    <source>
        <dbReference type="SAM" id="Phobius"/>
    </source>
</evidence>
<reference evidence="2 3" key="1">
    <citation type="submission" date="2015-09" db="EMBL/GenBank/DDBJ databases">
        <title>Draft genome of the parasitic nematode Teladorsagia circumcincta isolate WARC Sus (inbred).</title>
        <authorList>
            <person name="Mitreva M."/>
        </authorList>
    </citation>
    <scope>NUCLEOTIDE SEQUENCE [LARGE SCALE GENOMIC DNA]</scope>
    <source>
        <strain evidence="2 3">S</strain>
    </source>
</reference>
<protein>
    <recommendedName>
        <fullName evidence="4">Amino acid transporter transmembrane domain-containing protein</fullName>
    </recommendedName>
</protein>
<proteinExistence type="predicted"/>
<feature type="transmembrane region" description="Helical" evidence="1">
    <location>
        <begin position="21"/>
        <end position="42"/>
    </location>
</feature>
<organism evidence="2 3">
    <name type="scientific">Teladorsagia circumcincta</name>
    <name type="common">Brown stomach worm</name>
    <name type="synonym">Ostertagia circumcincta</name>
    <dbReference type="NCBI Taxonomy" id="45464"/>
    <lineage>
        <taxon>Eukaryota</taxon>
        <taxon>Metazoa</taxon>
        <taxon>Ecdysozoa</taxon>
        <taxon>Nematoda</taxon>
        <taxon>Chromadorea</taxon>
        <taxon>Rhabditida</taxon>
        <taxon>Rhabditina</taxon>
        <taxon>Rhabditomorpha</taxon>
        <taxon>Strongyloidea</taxon>
        <taxon>Trichostrongylidae</taxon>
        <taxon>Teladorsagia</taxon>
    </lineage>
</organism>
<keyword evidence="1" id="KW-0812">Transmembrane</keyword>
<feature type="transmembrane region" description="Helical" evidence="1">
    <location>
        <begin position="101"/>
        <end position="117"/>
    </location>
</feature>
<keyword evidence="1" id="KW-1133">Transmembrane helix</keyword>
<dbReference type="EMBL" id="KZ350873">
    <property type="protein sequence ID" value="PIO63465.1"/>
    <property type="molecule type" value="Genomic_DNA"/>
</dbReference>
<dbReference type="AlphaFoldDB" id="A0A2G9TZT1"/>
<name>A0A2G9TZT1_TELCI</name>
<dbReference type="OrthoDB" id="1684102at2759"/>
<gene>
    <name evidence="2" type="ORF">TELCIR_14934</name>
</gene>
<keyword evidence="1" id="KW-0472">Membrane</keyword>
<accession>A0A2G9TZT1</accession>
<feature type="non-terminal residue" evidence="2">
    <location>
        <position position="146"/>
    </location>
</feature>
<evidence type="ECO:0000313" key="3">
    <source>
        <dbReference type="Proteomes" id="UP000230423"/>
    </source>
</evidence>
<evidence type="ECO:0008006" key="4">
    <source>
        <dbReference type="Google" id="ProtNLM"/>
    </source>
</evidence>
<evidence type="ECO:0000313" key="2">
    <source>
        <dbReference type="EMBL" id="PIO63465.1"/>
    </source>
</evidence>
<keyword evidence="3" id="KW-1185">Reference proteome</keyword>
<dbReference type="Proteomes" id="UP000230423">
    <property type="component" value="Unassembled WGS sequence"/>
</dbReference>
<feature type="transmembrane region" description="Helical" evidence="1">
    <location>
        <begin position="123"/>
        <end position="143"/>
    </location>
</feature>